<dbReference type="RefSeq" id="WP_110200772.1">
    <property type="nucleotide sequence ID" value="NZ_QICH01000002.1"/>
</dbReference>
<dbReference type="EMBL" id="QICH01000002">
    <property type="protein sequence ID" value="PXF62969.1"/>
    <property type="molecule type" value="Genomic_DNA"/>
</dbReference>
<keyword evidence="2" id="KW-1185">Reference proteome</keyword>
<proteinExistence type="predicted"/>
<dbReference type="AlphaFoldDB" id="A0A318D9X7"/>
<dbReference type="SUPFAM" id="SSF52540">
    <property type="entry name" value="P-loop containing nucleoside triphosphate hydrolases"/>
    <property type="match status" value="1"/>
</dbReference>
<dbReference type="OrthoDB" id="69313at2"/>
<name>A0A318D9X7_9GAMM</name>
<dbReference type="PANTHER" id="PTHR13696">
    <property type="entry name" value="P-LOOP CONTAINING NUCLEOSIDE TRIPHOSPHATE HYDROLASE"/>
    <property type="match status" value="1"/>
</dbReference>
<dbReference type="PANTHER" id="PTHR13696:SF96">
    <property type="entry name" value="COBQ_COBB_MIND_PARA NUCLEOTIDE BINDING DOMAIN-CONTAINING PROTEIN"/>
    <property type="match status" value="1"/>
</dbReference>
<dbReference type="InterPro" id="IPR050678">
    <property type="entry name" value="DNA_Partitioning_ATPase"/>
</dbReference>
<dbReference type="InterPro" id="IPR009744">
    <property type="entry name" value="VirC1"/>
</dbReference>
<dbReference type="Pfam" id="PF07015">
    <property type="entry name" value="VirC1"/>
    <property type="match status" value="1"/>
</dbReference>
<gene>
    <name evidence="1" type="ORF">DL796_05820</name>
</gene>
<dbReference type="PIRSF" id="PIRSF009320">
    <property type="entry name" value="Nuc_binding_HP_1000"/>
    <property type="match status" value="1"/>
</dbReference>
<dbReference type="InterPro" id="IPR027417">
    <property type="entry name" value="P-loop_NTPase"/>
</dbReference>
<dbReference type="Proteomes" id="UP000247689">
    <property type="component" value="Unassembled WGS sequence"/>
</dbReference>
<organism evidence="1 2">
    <name type="scientific">Kangiella spongicola</name>
    <dbReference type="NCBI Taxonomy" id="796379"/>
    <lineage>
        <taxon>Bacteria</taxon>
        <taxon>Pseudomonadati</taxon>
        <taxon>Pseudomonadota</taxon>
        <taxon>Gammaproteobacteria</taxon>
        <taxon>Kangiellales</taxon>
        <taxon>Kangiellaceae</taxon>
        <taxon>Kangiella</taxon>
    </lineage>
</organism>
<evidence type="ECO:0000313" key="1">
    <source>
        <dbReference type="EMBL" id="PXF62969.1"/>
    </source>
</evidence>
<reference evidence="1 2" key="1">
    <citation type="submission" date="2018-05" db="EMBL/GenBank/DDBJ databases">
        <title>Kangiella spongicola genome sequence.</title>
        <authorList>
            <person name="Maclea K.S."/>
            <person name="Goen A.E."/>
            <person name="Kelley C."/>
            <person name="Underriner A."/>
            <person name="Silverwood T."/>
            <person name="Trachtenberg A.M."/>
        </authorList>
    </citation>
    <scope>NUCLEOTIDE SEQUENCE [LARGE SCALE GENOMIC DNA]</scope>
    <source>
        <strain evidence="1 2">ATCC BAA-2076</strain>
    </source>
</reference>
<protein>
    <submittedName>
        <fullName evidence="1">ParA family protein</fullName>
    </submittedName>
</protein>
<evidence type="ECO:0000313" key="2">
    <source>
        <dbReference type="Proteomes" id="UP000247689"/>
    </source>
</evidence>
<accession>A0A318D9X7</accession>
<dbReference type="Gene3D" id="3.40.50.300">
    <property type="entry name" value="P-loop containing nucleotide triphosphate hydrolases"/>
    <property type="match status" value="1"/>
</dbReference>
<dbReference type="CDD" id="cd02042">
    <property type="entry name" value="ParAB_family"/>
    <property type="match status" value="1"/>
</dbReference>
<sequence>MRAKVLSFVQMKGGAGKTTLCANIASTLSESGRVLMVDTDVPQCSLKTWFDIRNERYVIENFDVCVAKNVAHLQKLVRDNVSNYDYILIDGHPRITNLSRAVVLLSDMAIIPMAPSKVEVWSTKHLSDIVKEAKQINKNLEARICWNRYRVRTNSAEEVVSNAKKELELDDFSTKLGNRVAYLDSFADGLTVAEWHDPAAKMEIWALTSQIERLLTKQPVSRLKTEAQVEKFVKGK</sequence>
<comment type="caution">
    <text evidence="1">The sequence shown here is derived from an EMBL/GenBank/DDBJ whole genome shotgun (WGS) entry which is preliminary data.</text>
</comment>